<evidence type="ECO:0000259" key="5">
    <source>
        <dbReference type="PROSITE" id="PS51767"/>
    </source>
</evidence>
<reference evidence="6 7" key="1">
    <citation type="journal article" date="2020" name="ISME J.">
        <title>Uncovering the hidden diversity of litter-decomposition mechanisms in mushroom-forming fungi.</title>
        <authorList>
            <person name="Floudas D."/>
            <person name="Bentzer J."/>
            <person name="Ahren D."/>
            <person name="Johansson T."/>
            <person name="Persson P."/>
            <person name="Tunlid A."/>
        </authorList>
    </citation>
    <scope>NUCLEOTIDE SEQUENCE [LARGE SCALE GENOMIC DNA]</scope>
    <source>
        <strain evidence="6 7">CBS 291.85</strain>
    </source>
</reference>
<dbReference type="Proteomes" id="UP000559256">
    <property type="component" value="Unassembled WGS sequence"/>
</dbReference>
<evidence type="ECO:0000256" key="2">
    <source>
        <dbReference type="PIRSR" id="PIRSR601461-1"/>
    </source>
</evidence>
<dbReference type="InterPro" id="IPR001461">
    <property type="entry name" value="Aspartic_peptidase_A1"/>
</dbReference>
<dbReference type="InterPro" id="IPR021109">
    <property type="entry name" value="Peptidase_aspartic_dom_sf"/>
</dbReference>
<dbReference type="PROSITE" id="PS51767">
    <property type="entry name" value="PEPTIDASE_A1"/>
    <property type="match status" value="1"/>
</dbReference>
<dbReference type="PANTHER" id="PTHR47966:SF51">
    <property type="entry name" value="BETA-SITE APP-CLEAVING ENZYME, ISOFORM A-RELATED"/>
    <property type="match status" value="1"/>
</dbReference>
<evidence type="ECO:0000256" key="1">
    <source>
        <dbReference type="ARBA" id="ARBA00007447"/>
    </source>
</evidence>
<feature type="disulfide bond" evidence="3">
    <location>
        <begin position="136"/>
        <end position="140"/>
    </location>
</feature>
<comment type="caution">
    <text evidence="6">The sequence shown here is derived from an EMBL/GenBank/DDBJ whole genome shotgun (WGS) entry which is preliminary data.</text>
</comment>
<feature type="signal peptide" evidence="4">
    <location>
        <begin position="1"/>
        <end position="18"/>
    </location>
</feature>
<keyword evidence="4" id="KW-0732">Signal</keyword>
<sequence length="414" mass="43839">MLQFSIFVTLASALVSSASPVRQGKIGIPIRNRPSGMTTSNGSFDNDQAILQTVQTRNKYRQNLINILENTGVLPANCTINPPATLPPSLGAQEPLESVNDGTAWGGPITIGTPEQPFTVDWDTGSSDLWVVSAECDSGCTPGKGYSASASMTAIKQDGQFKIQYADRSEVSGPIYKDTVTVAGLTAINQAFSPATTSQGVIQDLGIDGILGLGFPVSSQLKSDPYFVTLMKENVVISGEFSFYLAATDSELYLGGANPDRYSGDIEFHPVDASQGFWQATGGSISSGDSTIVSGFNTIIDSGTTIMYGPPSDVNAFYQAVGGRPISGDMQGFYAFPCDQVPEVSFSWGGQDWPISAENFNLGPIQEGSNECIGALSGQDLGLGDTWLLGDAFMKNQYNVFSFDQTAVGFATLK</sequence>
<dbReference type="FunFam" id="2.40.70.10:FF:000008">
    <property type="entry name" value="Cathepsin D"/>
    <property type="match status" value="1"/>
</dbReference>
<dbReference type="GO" id="GO:0004190">
    <property type="term" value="F:aspartic-type endopeptidase activity"/>
    <property type="evidence" value="ECO:0007669"/>
    <property type="project" value="InterPro"/>
</dbReference>
<dbReference type="AlphaFoldDB" id="A0A8H5FWZ7"/>
<name>A0A8H5FWZ7_9AGAR</name>
<evidence type="ECO:0000313" key="6">
    <source>
        <dbReference type="EMBL" id="KAF5352019.1"/>
    </source>
</evidence>
<evidence type="ECO:0000256" key="3">
    <source>
        <dbReference type="PIRSR" id="PIRSR601461-2"/>
    </source>
</evidence>
<comment type="similarity">
    <text evidence="1">Belongs to the peptidase A1 family.</text>
</comment>
<organism evidence="6 7">
    <name type="scientific">Tetrapyrgos nigripes</name>
    <dbReference type="NCBI Taxonomy" id="182062"/>
    <lineage>
        <taxon>Eukaryota</taxon>
        <taxon>Fungi</taxon>
        <taxon>Dikarya</taxon>
        <taxon>Basidiomycota</taxon>
        <taxon>Agaricomycotina</taxon>
        <taxon>Agaricomycetes</taxon>
        <taxon>Agaricomycetidae</taxon>
        <taxon>Agaricales</taxon>
        <taxon>Marasmiineae</taxon>
        <taxon>Marasmiaceae</taxon>
        <taxon>Tetrapyrgos</taxon>
    </lineage>
</organism>
<protein>
    <recommendedName>
        <fullName evidence="5">Peptidase A1 domain-containing protein</fullName>
    </recommendedName>
</protein>
<dbReference type="OrthoDB" id="15189at2759"/>
<feature type="active site" evidence="2">
    <location>
        <position position="301"/>
    </location>
</feature>
<dbReference type="CDD" id="cd05471">
    <property type="entry name" value="pepsin_like"/>
    <property type="match status" value="1"/>
</dbReference>
<dbReference type="PRINTS" id="PR00792">
    <property type="entry name" value="PEPSIN"/>
</dbReference>
<dbReference type="EMBL" id="JAACJM010000068">
    <property type="protein sequence ID" value="KAF5352019.1"/>
    <property type="molecule type" value="Genomic_DNA"/>
</dbReference>
<dbReference type="InterPro" id="IPR034164">
    <property type="entry name" value="Pepsin-like_dom"/>
</dbReference>
<keyword evidence="3" id="KW-1015">Disulfide bond</keyword>
<accession>A0A8H5FWZ7</accession>
<dbReference type="PANTHER" id="PTHR47966">
    <property type="entry name" value="BETA-SITE APP-CLEAVING ENZYME, ISOFORM A-RELATED"/>
    <property type="match status" value="1"/>
</dbReference>
<dbReference type="Pfam" id="PF00026">
    <property type="entry name" value="Asp"/>
    <property type="match status" value="1"/>
</dbReference>
<feature type="active site" evidence="2">
    <location>
        <position position="123"/>
    </location>
</feature>
<dbReference type="GO" id="GO:0006508">
    <property type="term" value="P:proteolysis"/>
    <property type="evidence" value="ECO:0007669"/>
    <property type="project" value="InterPro"/>
</dbReference>
<dbReference type="InterPro" id="IPR033121">
    <property type="entry name" value="PEPTIDASE_A1"/>
</dbReference>
<keyword evidence="7" id="KW-1185">Reference proteome</keyword>
<feature type="chain" id="PRO_5034038126" description="Peptidase A1 domain-containing protein" evidence="4">
    <location>
        <begin position="19"/>
        <end position="414"/>
    </location>
</feature>
<evidence type="ECO:0000313" key="7">
    <source>
        <dbReference type="Proteomes" id="UP000559256"/>
    </source>
</evidence>
<dbReference type="SUPFAM" id="SSF50630">
    <property type="entry name" value="Acid proteases"/>
    <property type="match status" value="1"/>
</dbReference>
<dbReference type="Gene3D" id="2.40.70.10">
    <property type="entry name" value="Acid Proteases"/>
    <property type="match status" value="2"/>
</dbReference>
<proteinExistence type="inferred from homology"/>
<evidence type="ECO:0000256" key="4">
    <source>
        <dbReference type="SAM" id="SignalP"/>
    </source>
</evidence>
<gene>
    <name evidence="6" type="ORF">D9758_009421</name>
</gene>
<feature type="domain" description="Peptidase A1" evidence="5">
    <location>
        <begin position="105"/>
        <end position="411"/>
    </location>
</feature>